<dbReference type="EMBL" id="JAAIJQ010000011">
    <property type="protein sequence ID" value="NEV61353.1"/>
    <property type="molecule type" value="Genomic_DNA"/>
</dbReference>
<feature type="compositionally biased region" description="Basic and acidic residues" evidence="1">
    <location>
        <begin position="1"/>
        <end position="12"/>
    </location>
</feature>
<name>A0A6M0JXJ8_9GAMM</name>
<dbReference type="InterPro" id="IPR052340">
    <property type="entry name" value="RNase_Y/CdgJ"/>
</dbReference>
<protein>
    <submittedName>
        <fullName evidence="3">HDOD domain-containing protein</fullName>
    </submittedName>
</protein>
<dbReference type="Proteomes" id="UP000483379">
    <property type="component" value="Unassembled WGS sequence"/>
</dbReference>
<feature type="region of interest" description="Disordered" evidence="1">
    <location>
        <begin position="1"/>
        <end position="32"/>
    </location>
</feature>
<proteinExistence type="predicted"/>
<organism evidence="3 4">
    <name type="scientific">Thiorhodococcus minor</name>
    <dbReference type="NCBI Taxonomy" id="57489"/>
    <lineage>
        <taxon>Bacteria</taxon>
        <taxon>Pseudomonadati</taxon>
        <taxon>Pseudomonadota</taxon>
        <taxon>Gammaproteobacteria</taxon>
        <taxon>Chromatiales</taxon>
        <taxon>Chromatiaceae</taxon>
        <taxon>Thiorhodococcus</taxon>
    </lineage>
</organism>
<dbReference type="PROSITE" id="PS51833">
    <property type="entry name" value="HDOD"/>
    <property type="match status" value="1"/>
</dbReference>
<accession>A0A6M0JXJ8</accession>
<dbReference type="Gene3D" id="1.10.3210.10">
    <property type="entry name" value="Hypothetical protein af1432"/>
    <property type="match status" value="1"/>
</dbReference>
<dbReference type="SUPFAM" id="SSF109604">
    <property type="entry name" value="HD-domain/PDEase-like"/>
    <property type="match status" value="1"/>
</dbReference>
<feature type="domain" description="HDOD" evidence="2">
    <location>
        <begin position="52"/>
        <end position="244"/>
    </location>
</feature>
<evidence type="ECO:0000256" key="1">
    <source>
        <dbReference type="SAM" id="MobiDB-lite"/>
    </source>
</evidence>
<comment type="caution">
    <text evidence="3">The sequence shown here is derived from an EMBL/GenBank/DDBJ whole genome shotgun (WGS) entry which is preliminary data.</text>
</comment>
<keyword evidence="4" id="KW-1185">Reference proteome</keyword>
<reference evidence="3 4" key="1">
    <citation type="submission" date="2020-02" db="EMBL/GenBank/DDBJ databases">
        <title>Genome sequences of Thiorhodococcus mannitoliphagus and Thiorhodococcus minor, purple sulfur photosynthetic bacteria in the gammaproteobacterial family, Chromatiaceae.</title>
        <authorList>
            <person name="Aviles F.A."/>
            <person name="Meyer T.E."/>
            <person name="Kyndt J.A."/>
        </authorList>
    </citation>
    <scope>NUCLEOTIDE SEQUENCE [LARGE SCALE GENOMIC DNA]</scope>
    <source>
        <strain evidence="3 4">DSM 11518</strain>
    </source>
</reference>
<dbReference type="PANTHER" id="PTHR33525:SF6">
    <property type="entry name" value="HDOD DOMAIN-CONTAINING PROTEIN"/>
    <property type="match status" value="1"/>
</dbReference>
<feature type="compositionally biased region" description="Polar residues" evidence="1">
    <location>
        <begin position="14"/>
        <end position="27"/>
    </location>
</feature>
<evidence type="ECO:0000313" key="4">
    <source>
        <dbReference type="Proteomes" id="UP000483379"/>
    </source>
</evidence>
<sequence>MAGCEKGPRASFDRTISVTHSPGSTVSGEPRASVPARADLELAFKAVRKARVPQMPDLIFALRQELARDEPDLKHAGDLVAQDPVLTGQVLKTINSPFFYCPTRISSVHRALSMLGLERVANLVTAEAVSRVLDASQGASRLVRDAIMEQARGAATVAGVVRGVAADEAYLFAMMQDVGSLIFAELVENYGSEWLLRAPTAPRALMAYERGLLGIDHATVGFLLAGTWRLPDHLAIAIYRHHVADLLGIEDPRSRALIAVSWLGSYLAGLCHGSEDAPEMQDDCEAALDELAIAEDDWTRLRALAGRQT</sequence>
<dbReference type="InterPro" id="IPR013976">
    <property type="entry name" value="HDOD"/>
</dbReference>
<dbReference type="Pfam" id="PF08668">
    <property type="entry name" value="HDOD"/>
    <property type="match status" value="1"/>
</dbReference>
<gene>
    <name evidence="3" type="ORF">G3446_05480</name>
</gene>
<evidence type="ECO:0000259" key="2">
    <source>
        <dbReference type="PROSITE" id="PS51833"/>
    </source>
</evidence>
<dbReference type="PANTHER" id="PTHR33525">
    <property type="match status" value="1"/>
</dbReference>
<evidence type="ECO:0000313" key="3">
    <source>
        <dbReference type="EMBL" id="NEV61353.1"/>
    </source>
</evidence>
<dbReference type="AlphaFoldDB" id="A0A6M0JXJ8"/>